<feature type="transmembrane region" description="Helical" evidence="1">
    <location>
        <begin position="187"/>
        <end position="208"/>
    </location>
</feature>
<sequence length="378" mass="38577">MMAVHSLADVTDEGTPTWPFTVSAGRAAAIFAVLAGVGVAFLTGRRRVPARERGAPVAASMLVRALITGAIGLALGYTTTEFAAVILPYYAVLFVLAIPLVFLGTRTLAVLAAVMAIGLPVLSQVIRSGLAVPDIENPSFADIVGNPLGLLVELTITGEYPAMVWVTYLCSGLVVGRLTLSSARVAGGLLVGGAALAHGSWIVSSLLLTRTGGLAAIQAAVPTSGISAEETADLLAFGGDGTTPTSTWWWLAVVRAHTGTPFDLAHTIGCAVAVLGAMLLLTHLRATGVRRVVSAIQLPLAAMGSVTLTLYTAHIVFINSPLDTLSPVSGYVLQIAVFALVALGWRATAGRGPLEGLVSGLAGVAARRAAKRSAATGG</sequence>
<name>A0A6J4JUU5_9PSEU</name>
<proteinExistence type="predicted"/>
<feature type="transmembrane region" description="Helical" evidence="1">
    <location>
        <begin position="162"/>
        <end position="180"/>
    </location>
</feature>
<keyword evidence="1" id="KW-1133">Transmembrane helix</keyword>
<feature type="transmembrane region" description="Helical" evidence="1">
    <location>
        <begin position="264"/>
        <end position="284"/>
    </location>
</feature>
<feature type="transmembrane region" description="Helical" evidence="1">
    <location>
        <begin position="82"/>
        <end position="103"/>
    </location>
</feature>
<keyword evidence="1" id="KW-0812">Transmembrane</keyword>
<feature type="transmembrane region" description="Helical" evidence="1">
    <location>
        <begin position="108"/>
        <end position="126"/>
    </location>
</feature>
<evidence type="ECO:0008006" key="3">
    <source>
        <dbReference type="Google" id="ProtNLM"/>
    </source>
</evidence>
<reference evidence="2" key="1">
    <citation type="submission" date="2020-02" db="EMBL/GenBank/DDBJ databases">
        <authorList>
            <person name="Meier V. D."/>
        </authorList>
    </citation>
    <scope>NUCLEOTIDE SEQUENCE</scope>
    <source>
        <strain evidence="2">AVDCRST_MAG54</strain>
    </source>
</reference>
<protein>
    <recommendedName>
        <fullName evidence="3">Heparan-alpha-glucosaminide N-acetyltransferase catalytic domain-containing protein</fullName>
    </recommendedName>
</protein>
<evidence type="ECO:0000256" key="1">
    <source>
        <dbReference type="SAM" id="Phobius"/>
    </source>
</evidence>
<feature type="transmembrane region" description="Helical" evidence="1">
    <location>
        <begin position="20"/>
        <end position="42"/>
    </location>
</feature>
<dbReference type="EMBL" id="CADCTH010000526">
    <property type="protein sequence ID" value="CAA9287853.1"/>
    <property type="molecule type" value="Genomic_DNA"/>
</dbReference>
<organism evidence="2">
    <name type="scientific">uncultured Actinomycetospora sp</name>
    <dbReference type="NCBI Taxonomy" id="1135996"/>
    <lineage>
        <taxon>Bacteria</taxon>
        <taxon>Bacillati</taxon>
        <taxon>Actinomycetota</taxon>
        <taxon>Actinomycetes</taxon>
        <taxon>Pseudonocardiales</taxon>
        <taxon>Pseudonocardiaceae</taxon>
        <taxon>Actinomycetospora</taxon>
        <taxon>environmental samples</taxon>
    </lineage>
</organism>
<feature type="transmembrane region" description="Helical" evidence="1">
    <location>
        <begin position="54"/>
        <end position="76"/>
    </location>
</feature>
<evidence type="ECO:0000313" key="2">
    <source>
        <dbReference type="EMBL" id="CAA9287853.1"/>
    </source>
</evidence>
<gene>
    <name evidence="2" type="ORF">AVDCRST_MAG54-4190</name>
</gene>
<feature type="transmembrane region" description="Helical" evidence="1">
    <location>
        <begin position="324"/>
        <end position="345"/>
    </location>
</feature>
<accession>A0A6J4JUU5</accession>
<keyword evidence="1" id="KW-0472">Membrane</keyword>
<feature type="transmembrane region" description="Helical" evidence="1">
    <location>
        <begin position="296"/>
        <end position="318"/>
    </location>
</feature>
<dbReference type="AlphaFoldDB" id="A0A6J4JUU5"/>